<dbReference type="PANTHER" id="PTHR22427">
    <property type="entry name" value="GH15728P"/>
    <property type="match status" value="1"/>
</dbReference>
<feature type="coiled-coil region" evidence="1">
    <location>
        <begin position="437"/>
        <end position="464"/>
    </location>
</feature>
<dbReference type="CDD" id="cd18490">
    <property type="entry name" value="BACK_BTBD8"/>
    <property type="match status" value="1"/>
</dbReference>
<dbReference type="InterPro" id="IPR043225">
    <property type="entry name" value="BACK_BTBD8"/>
</dbReference>
<feature type="compositionally biased region" description="Polar residues" evidence="2">
    <location>
        <begin position="573"/>
        <end position="584"/>
    </location>
</feature>
<dbReference type="Proteomes" id="UP001652740">
    <property type="component" value="Unplaced"/>
</dbReference>
<evidence type="ECO:0000259" key="3">
    <source>
        <dbReference type="PROSITE" id="PS50097"/>
    </source>
</evidence>
<accession>A0A6J3C629</accession>
<feature type="region of interest" description="Disordered" evidence="2">
    <location>
        <begin position="1718"/>
        <end position="1767"/>
    </location>
</feature>
<dbReference type="PANTHER" id="PTHR22427:SF7">
    <property type="entry name" value="GH15728P"/>
    <property type="match status" value="1"/>
</dbReference>
<dbReference type="GeneID" id="113519544"/>
<feature type="compositionally biased region" description="Polar residues" evidence="2">
    <location>
        <begin position="1578"/>
        <end position="1588"/>
    </location>
</feature>
<dbReference type="InterPro" id="IPR011333">
    <property type="entry name" value="SKP1/BTB/POZ_sf"/>
</dbReference>
<dbReference type="SMART" id="SM00225">
    <property type="entry name" value="BTB"/>
    <property type="match status" value="2"/>
</dbReference>
<feature type="compositionally biased region" description="Low complexity" evidence="2">
    <location>
        <begin position="1601"/>
        <end position="1613"/>
    </location>
</feature>
<evidence type="ECO:0000256" key="1">
    <source>
        <dbReference type="SAM" id="Coils"/>
    </source>
</evidence>
<dbReference type="PROSITE" id="PS50097">
    <property type="entry name" value="BTB"/>
    <property type="match status" value="1"/>
</dbReference>
<gene>
    <name evidence="5 6" type="primary">LOC113519544</name>
</gene>
<feature type="compositionally biased region" description="Basic and acidic residues" evidence="2">
    <location>
        <begin position="596"/>
        <end position="605"/>
    </location>
</feature>
<feature type="region of interest" description="Disordered" evidence="2">
    <location>
        <begin position="1086"/>
        <end position="1124"/>
    </location>
</feature>
<reference evidence="5 6" key="1">
    <citation type="submission" date="2025-05" db="UniProtKB">
        <authorList>
            <consortium name="RefSeq"/>
        </authorList>
    </citation>
    <scope>IDENTIFICATION</scope>
    <source>
        <tissue evidence="5 6">Whole larvae</tissue>
    </source>
</reference>
<evidence type="ECO:0000313" key="6">
    <source>
        <dbReference type="RefSeq" id="XP_031767265.2"/>
    </source>
</evidence>
<feature type="compositionally biased region" description="Polar residues" evidence="2">
    <location>
        <begin position="1086"/>
        <end position="1095"/>
    </location>
</feature>
<feature type="compositionally biased region" description="Polar residues" evidence="2">
    <location>
        <begin position="1724"/>
        <end position="1734"/>
    </location>
</feature>
<evidence type="ECO:0000256" key="2">
    <source>
        <dbReference type="SAM" id="MobiDB-lite"/>
    </source>
</evidence>
<keyword evidence="4" id="KW-1185">Reference proteome</keyword>
<feature type="compositionally biased region" description="Basic and acidic residues" evidence="2">
    <location>
        <begin position="959"/>
        <end position="977"/>
    </location>
</feature>
<dbReference type="CDD" id="cd18286">
    <property type="entry name" value="BTB2_POZ_BTBD8"/>
    <property type="match status" value="1"/>
</dbReference>
<feature type="compositionally biased region" description="Basic and acidic residues" evidence="2">
    <location>
        <begin position="1735"/>
        <end position="1750"/>
    </location>
</feature>
<feature type="compositionally biased region" description="Polar residues" evidence="2">
    <location>
        <begin position="979"/>
        <end position="993"/>
    </location>
</feature>
<proteinExistence type="predicted"/>
<dbReference type="Pfam" id="PF26017">
    <property type="entry name" value="BACK_BTBD8"/>
    <property type="match status" value="1"/>
</dbReference>
<dbReference type="RefSeq" id="XP_031767265.2">
    <property type="nucleotide sequence ID" value="XM_031911405.2"/>
</dbReference>
<dbReference type="SUPFAM" id="SSF54695">
    <property type="entry name" value="POZ domain"/>
    <property type="match status" value="1"/>
</dbReference>
<sequence length="1784" mass="197964">MPGARSSRRPAPASTSASDEGLLLEVQLQQQLEEDVARIFDESIYSDIEVVCGKLKILTHSCILKARTKKFYHKLETILHLNIGRSTFDEIYSFISDTYTECNIKNQEKEIIAYINDTFKLLSCISDKSWNSKEDVEEPEVFLTPKCISPYTEKALPITLNPSPSTELTKEYYALVPIDGNLLEKELIEQDVLSNAFQSIIKSQTQELIKAPISQCTKPTSLSLHSSQTSKTVKHSNSCDILNSTHLKDNILTEIETFYVAASQNSNLRDEVESNKDEDNNTKDLKKIESLSAKLLDPTYSPDSLITDDPSSSSDYLSAAYTCSPGIGSTGCLFQLNVGDNIAKMDHIFTSSDSGLENTGLLESLTSHKDVTLADVSLTESTLLDLTTDDASNSHDSMSSPLIDKYPVQRIKPGTSPQTVFSANCSEKDFNCLKTSSTRLKENCKSSKEEKQRQNEEIVILESSSLSSETGSWESVFPPKLAEKDICEKFINNERQHFHEHPKKTNELDRHEALCSSLVQKSPFKSTSCFIDAASLVDEEDETVKISTEINGVENDIKTEILPTPSQPVPCCTNKQDMSPNDWSEGNENDDSLEQAENKDPDSIQKDLSPTIFEMTPITEDSLCQNTFESNVEENPNNETKCDIKEPSCLDDEAKKGSSFSLLFTSTTPHNSIMSLNASSMTQYESGRNIKETASLVKLSDGHVDIKKVKKCNESSPIISGGASVEDHLPQVINYSPLTRRKIENIPIVSGAYTPPLDNNNSNKSSKPSCSSAWVVDMSNNKVETEELNVASVPKKLGDKACESLRVASKLSNSLESCNKNRSSGDSDKDSEKSYHKFYIDLATLSDSPVSKTSNHNLDNVTEKKNIFSMYIDLGEKSTLKEMPARLSSSLSMKRNNTVEHEKNKNVQKTRKSAKNLNENNLVSFSTNNEANSTCTFEKYESLCNDPNISISEIISLPQDHEENSTQKVEEEKEHLSDIQPNLVSDSKISDSAASREETTVESSTDLFVKLSDLDKPIQKVETSITKSNEAVLDVRMTRSIPENNWGGQNHGSTAISIEVISSFHSENALSLNRLFPHLQNEFSRSMPGSLSARTRSPLRLGASSSPGDADEPTSDMSEISSVQSSMCRSVVENSTTEETSQTSSLIGNCQSRLGQDLLRMFLEEIAPDVIVEVSGRRIKAHKCILSSRCQYFAGILSGGWVESAGNVILLPPFAFNVVHFALCHIYSGVASIPDSISIVELATLADMLGLEGLKEAIMYTLKSKYCHHFHWPCSICTLGVLECFPLAALYGLDDLCHKCLRWITKHFSKVWPTRAFAALPADLSERCYQQLIANMNVENVVETVYGCGIITISLQSGRGADIVERLCRRLLNASTEFIAPRVDIVVRTLEPPPPNLPQAAEQALGDCINGAIERAPPEQLCLLYAYLSNVLKQKGQYIFYNHACSWKVQCERTLVRAAPRVVITQAFKDLPVELAVRLRKLGCIMFGIQSPIITNSPAHRRKSTNRDSRDSRHSRDRSQSRNVDINDMRARFTPYTCKPVYSTHITNVRETVSHPVKSIPTVRTTKAQEERAKYNMAKSNRSVQNYTKPKRLEPKHKLGAKVQSSSESSRQVSEAKEHTVSQDSLATGSRPRTAEPSSSLSESQNIRYATYTKSKKANVEKPTENNKIKTKIPVYINNKSVSNKNIKNTENKDTTAKGQRKFGSSVLMATKSSTAKMVHKQVVQPSTSSGNTSKSEKILKHNGKVEHPKQKQTVPTMDRSGTFLKDEPTFGDKTLVVLSSKNI</sequence>
<feature type="compositionally biased region" description="Acidic residues" evidence="2">
    <location>
        <begin position="585"/>
        <end position="594"/>
    </location>
</feature>
<dbReference type="Gene3D" id="3.30.710.10">
    <property type="entry name" value="Potassium Channel Kv1.1, Chain A"/>
    <property type="match status" value="1"/>
</dbReference>
<feature type="compositionally biased region" description="Polar residues" evidence="2">
    <location>
        <begin position="1115"/>
        <end position="1124"/>
    </location>
</feature>
<dbReference type="KEGG" id="gmw:113519544"/>
<keyword evidence="1" id="KW-0175">Coiled coil</keyword>
<feature type="domain" description="BTB" evidence="3">
    <location>
        <begin position="1168"/>
        <end position="1235"/>
    </location>
</feature>
<protein>
    <submittedName>
        <fullName evidence="5 6">Uncharacterized protein LOC113519544 isoform X1</fullName>
    </submittedName>
</protein>
<feature type="compositionally biased region" description="Basic and acidic residues" evidence="2">
    <location>
        <begin position="1505"/>
        <end position="1528"/>
    </location>
</feature>
<evidence type="ECO:0000313" key="4">
    <source>
        <dbReference type="Proteomes" id="UP001652740"/>
    </source>
</evidence>
<feature type="region of interest" description="Disordered" evidence="2">
    <location>
        <begin position="560"/>
        <end position="607"/>
    </location>
</feature>
<dbReference type="InterPro" id="IPR000210">
    <property type="entry name" value="BTB/POZ_dom"/>
</dbReference>
<name>A0A6J3C629_GALME</name>
<feature type="compositionally biased region" description="Polar residues" evidence="2">
    <location>
        <begin position="1636"/>
        <end position="1648"/>
    </location>
</feature>
<feature type="region of interest" description="Disordered" evidence="2">
    <location>
        <begin position="1496"/>
        <end position="1528"/>
    </location>
</feature>
<feature type="region of interest" description="Disordered" evidence="2">
    <location>
        <begin position="958"/>
        <end position="1002"/>
    </location>
</feature>
<feature type="region of interest" description="Disordered" evidence="2">
    <location>
        <begin position="1557"/>
        <end position="1665"/>
    </location>
</feature>
<organism evidence="4 6">
    <name type="scientific">Galleria mellonella</name>
    <name type="common">Greater wax moth</name>
    <dbReference type="NCBI Taxonomy" id="7137"/>
    <lineage>
        <taxon>Eukaryota</taxon>
        <taxon>Metazoa</taxon>
        <taxon>Ecdysozoa</taxon>
        <taxon>Arthropoda</taxon>
        <taxon>Hexapoda</taxon>
        <taxon>Insecta</taxon>
        <taxon>Pterygota</taxon>
        <taxon>Neoptera</taxon>
        <taxon>Endopterygota</taxon>
        <taxon>Lepidoptera</taxon>
        <taxon>Glossata</taxon>
        <taxon>Ditrysia</taxon>
        <taxon>Pyraloidea</taxon>
        <taxon>Pyralidae</taxon>
        <taxon>Galleriinae</taxon>
        <taxon>Galleria</taxon>
    </lineage>
</organism>
<dbReference type="RefSeq" id="XP_026760461.2">
    <property type="nucleotide sequence ID" value="XM_026904660.3"/>
</dbReference>
<dbReference type="Pfam" id="PF00651">
    <property type="entry name" value="BTB"/>
    <property type="match status" value="1"/>
</dbReference>
<evidence type="ECO:0000313" key="5">
    <source>
        <dbReference type="RefSeq" id="XP_026760461.2"/>
    </source>
</evidence>